<organism evidence="6 7">
    <name type="scientific">Secundilactobacillus similis DSM 23365 = JCM 2765</name>
    <dbReference type="NCBI Taxonomy" id="1423804"/>
    <lineage>
        <taxon>Bacteria</taxon>
        <taxon>Bacillati</taxon>
        <taxon>Bacillota</taxon>
        <taxon>Bacilli</taxon>
        <taxon>Lactobacillales</taxon>
        <taxon>Lactobacillaceae</taxon>
        <taxon>Secundilactobacillus</taxon>
    </lineage>
</organism>
<dbReference type="SUPFAM" id="SSF53092">
    <property type="entry name" value="Creatinase/prolidase N-terminal domain"/>
    <property type="match status" value="1"/>
</dbReference>
<dbReference type="InterPro" id="IPR029149">
    <property type="entry name" value="Creatin/AminoP/Spt16_N"/>
</dbReference>
<dbReference type="PANTHER" id="PTHR46112:SF3">
    <property type="entry name" value="AMINOPEPTIDASE YPDF"/>
    <property type="match status" value="1"/>
</dbReference>
<evidence type="ECO:0000256" key="2">
    <source>
        <dbReference type="ARBA" id="ARBA00022801"/>
    </source>
</evidence>
<dbReference type="CDD" id="cd01092">
    <property type="entry name" value="APP-like"/>
    <property type="match status" value="1"/>
</dbReference>
<dbReference type="InterPro" id="IPR001131">
    <property type="entry name" value="Peptidase_M24B_aminopep-P_CS"/>
</dbReference>
<evidence type="ECO:0000259" key="5">
    <source>
        <dbReference type="Pfam" id="PF01321"/>
    </source>
</evidence>
<reference evidence="6 7" key="1">
    <citation type="journal article" date="2015" name="Genome Announc.">
        <title>Expanding the biotechnology potential of lactobacilli through comparative genomics of 213 strains and associated genera.</title>
        <authorList>
            <person name="Sun Z."/>
            <person name="Harris H.M."/>
            <person name="McCann A."/>
            <person name="Guo C."/>
            <person name="Argimon S."/>
            <person name="Zhang W."/>
            <person name="Yang X."/>
            <person name="Jeffery I.B."/>
            <person name="Cooney J.C."/>
            <person name="Kagawa T.F."/>
            <person name="Liu W."/>
            <person name="Song Y."/>
            <person name="Salvetti E."/>
            <person name="Wrobel A."/>
            <person name="Rasinkangas P."/>
            <person name="Parkhill J."/>
            <person name="Rea M.C."/>
            <person name="O'Sullivan O."/>
            <person name="Ritari J."/>
            <person name="Douillard F.P."/>
            <person name="Paul Ross R."/>
            <person name="Yang R."/>
            <person name="Briner A.E."/>
            <person name="Felis G.E."/>
            <person name="de Vos W.M."/>
            <person name="Barrangou R."/>
            <person name="Klaenhammer T.R."/>
            <person name="Caufield P.W."/>
            <person name="Cui Y."/>
            <person name="Zhang H."/>
            <person name="O'Toole P.W."/>
        </authorList>
    </citation>
    <scope>NUCLEOTIDE SEQUENCE [LARGE SCALE GENOMIC DNA]</scope>
    <source>
        <strain evidence="6 7">DSM 23365</strain>
    </source>
</reference>
<dbReference type="InterPro" id="IPR000587">
    <property type="entry name" value="Creatinase_N"/>
</dbReference>
<keyword evidence="2" id="KW-0378">Hydrolase</keyword>
<dbReference type="PROSITE" id="PS00491">
    <property type="entry name" value="PROLINE_PEPTIDASE"/>
    <property type="match status" value="1"/>
</dbReference>
<dbReference type="InterPro" id="IPR050659">
    <property type="entry name" value="Peptidase_M24B"/>
</dbReference>
<dbReference type="Proteomes" id="UP000051442">
    <property type="component" value="Unassembled WGS sequence"/>
</dbReference>
<name>A0A0R2FBV1_9LACO</name>
<dbReference type="Pfam" id="PF01321">
    <property type="entry name" value="Creatinase_N"/>
    <property type="match status" value="1"/>
</dbReference>
<dbReference type="STRING" id="1423804.FD14_GL000724"/>
<dbReference type="GO" id="GO:0046872">
    <property type="term" value="F:metal ion binding"/>
    <property type="evidence" value="ECO:0007669"/>
    <property type="project" value="UniProtKB-KW"/>
</dbReference>
<evidence type="ECO:0000256" key="1">
    <source>
        <dbReference type="ARBA" id="ARBA00022723"/>
    </source>
</evidence>
<dbReference type="InterPro" id="IPR036005">
    <property type="entry name" value="Creatinase/aminopeptidase-like"/>
</dbReference>
<dbReference type="GO" id="GO:0016787">
    <property type="term" value="F:hydrolase activity"/>
    <property type="evidence" value="ECO:0007669"/>
    <property type="project" value="UniProtKB-KW"/>
</dbReference>
<keyword evidence="7" id="KW-1185">Reference proteome</keyword>
<comment type="similarity">
    <text evidence="3">Belongs to the peptidase M24B family.</text>
</comment>
<evidence type="ECO:0000313" key="7">
    <source>
        <dbReference type="Proteomes" id="UP000051442"/>
    </source>
</evidence>
<feature type="domain" description="Peptidase M24" evidence="4">
    <location>
        <begin position="133"/>
        <end position="334"/>
    </location>
</feature>
<dbReference type="PATRIC" id="fig|1423804.4.peg.776"/>
<gene>
    <name evidence="6" type="ORF">FD14_GL000724</name>
</gene>
<dbReference type="AlphaFoldDB" id="A0A0R2FBV1"/>
<dbReference type="EMBL" id="AYZM01000091">
    <property type="protein sequence ID" value="KRN22887.1"/>
    <property type="molecule type" value="Genomic_DNA"/>
</dbReference>
<dbReference type="Pfam" id="PF00557">
    <property type="entry name" value="Peptidase_M24"/>
    <property type="match status" value="1"/>
</dbReference>
<evidence type="ECO:0000259" key="4">
    <source>
        <dbReference type="Pfam" id="PF00557"/>
    </source>
</evidence>
<comment type="caution">
    <text evidence="6">The sequence shown here is derived from an EMBL/GenBank/DDBJ whole genome shotgun (WGS) entry which is preliminary data.</text>
</comment>
<accession>A0A0R2FBV1</accession>
<sequence length="351" mass="37961">METRLQQLQLTFKQLGIDALLVTDPVNMGYLTGFDGDGLVLVTAKTTILVTDDRYATALAATPHPFEVAITRSYLEVAIRLAHEHQVTTLGFEDQLAYRTFARLKQLTSMVLVPVDAVIERLRTIKSVEEVEILTRSAKLAVQGFEKLLPVIKPGVSERWVANQLDCIMKTLGASGPSFETIVASGYRSALPHGAASDKLIQAGELVTIDFGYFVDGYTSDLTRTVAVGNPGTQLKEVYQVVQDAQRAIIEAVQAGVIGQRLDQIGRQIISEAGYGSYFNHGTGHGIGLAIHEGPDINTRAQTPLQVNQVVTVEPGIYLPNVGGVRIEDDVLVQATHGEVLTASDTGLIIL</sequence>
<dbReference type="Gene3D" id="3.40.350.10">
    <property type="entry name" value="Creatinase/prolidase N-terminal domain"/>
    <property type="match status" value="1"/>
</dbReference>
<evidence type="ECO:0000256" key="3">
    <source>
        <dbReference type="RuleBase" id="RU000590"/>
    </source>
</evidence>
<dbReference type="SUPFAM" id="SSF55920">
    <property type="entry name" value="Creatinase/aminopeptidase"/>
    <property type="match status" value="1"/>
</dbReference>
<evidence type="ECO:0000313" key="6">
    <source>
        <dbReference type="EMBL" id="KRN22887.1"/>
    </source>
</evidence>
<dbReference type="RefSeq" id="WP_054736573.1">
    <property type="nucleotide sequence ID" value="NZ_AYZM01000091.1"/>
</dbReference>
<keyword evidence="1 3" id="KW-0479">Metal-binding</keyword>
<dbReference type="OrthoDB" id="9806388at2"/>
<dbReference type="Gene3D" id="3.90.230.10">
    <property type="entry name" value="Creatinase/methionine aminopeptidase superfamily"/>
    <property type="match status" value="1"/>
</dbReference>
<feature type="domain" description="Creatinase N-terminal" evidence="5">
    <location>
        <begin position="4"/>
        <end position="125"/>
    </location>
</feature>
<dbReference type="PANTHER" id="PTHR46112">
    <property type="entry name" value="AMINOPEPTIDASE"/>
    <property type="match status" value="1"/>
</dbReference>
<protein>
    <submittedName>
        <fullName evidence="6">Xaa-Pro dipeptidase</fullName>
    </submittedName>
</protein>
<proteinExistence type="inferred from homology"/>
<dbReference type="InterPro" id="IPR000994">
    <property type="entry name" value="Pept_M24"/>
</dbReference>